<dbReference type="Proteomes" id="UP001519294">
    <property type="component" value="Unassembled WGS sequence"/>
</dbReference>
<gene>
    <name evidence="3" type="ORF">J2Z81_003031</name>
</gene>
<keyword evidence="3" id="KW-0645">Protease</keyword>
<protein>
    <submittedName>
        <fullName evidence="3">Membrane protease YdiL (CAAX protease family)</fullName>
    </submittedName>
</protein>
<dbReference type="InterPro" id="IPR052710">
    <property type="entry name" value="CAAX_protease"/>
</dbReference>
<feature type="transmembrane region" description="Helical" evidence="1">
    <location>
        <begin position="76"/>
        <end position="96"/>
    </location>
</feature>
<keyword evidence="1" id="KW-1133">Transmembrane helix</keyword>
<evidence type="ECO:0000313" key="4">
    <source>
        <dbReference type="Proteomes" id="UP001519294"/>
    </source>
</evidence>
<dbReference type="GO" id="GO:0006508">
    <property type="term" value="P:proteolysis"/>
    <property type="evidence" value="ECO:0007669"/>
    <property type="project" value="UniProtKB-KW"/>
</dbReference>
<feature type="transmembrane region" description="Helical" evidence="1">
    <location>
        <begin position="35"/>
        <end position="56"/>
    </location>
</feature>
<dbReference type="PANTHER" id="PTHR36435:SF6">
    <property type="entry name" value="ABORTIVE INFECTION PROTEIN"/>
    <property type="match status" value="1"/>
</dbReference>
<name>A0ABS4SC00_9BACI</name>
<keyword evidence="3" id="KW-0378">Hydrolase</keyword>
<dbReference type="Pfam" id="PF02517">
    <property type="entry name" value="Rce1-like"/>
    <property type="match status" value="1"/>
</dbReference>
<comment type="caution">
    <text evidence="3">The sequence shown here is derived from an EMBL/GenBank/DDBJ whole genome shotgun (WGS) entry which is preliminary data.</text>
</comment>
<dbReference type="InterPro" id="IPR003675">
    <property type="entry name" value="Rce1/LyrA-like_dom"/>
</dbReference>
<proteinExistence type="predicted"/>
<dbReference type="GO" id="GO:0008233">
    <property type="term" value="F:peptidase activity"/>
    <property type="evidence" value="ECO:0007669"/>
    <property type="project" value="UniProtKB-KW"/>
</dbReference>
<feature type="transmembrane region" description="Helical" evidence="1">
    <location>
        <begin position="172"/>
        <end position="189"/>
    </location>
</feature>
<dbReference type="RefSeq" id="WP_029270119.1">
    <property type="nucleotide sequence ID" value="NZ_JAGIKX010000048.1"/>
</dbReference>
<organism evidence="3 4">
    <name type="scientific">Virgibacillus alimentarius</name>
    <dbReference type="NCBI Taxonomy" id="698769"/>
    <lineage>
        <taxon>Bacteria</taxon>
        <taxon>Bacillati</taxon>
        <taxon>Bacillota</taxon>
        <taxon>Bacilli</taxon>
        <taxon>Bacillales</taxon>
        <taxon>Bacillaceae</taxon>
        <taxon>Virgibacillus</taxon>
    </lineage>
</organism>
<feature type="domain" description="CAAX prenyl protease 2/Lysostaphin resistance protein A-like" evidence="2">
    <location>
        <begin position="120"/>
        <end position="207"/>
    </location>
</feature>
<feature type="transmembrane region" description="Helical" evidence="1">
    <location>
        <begin position="194"/>
        <end position="215"/>
    </location>
</feature>
<evidence type="ECO:0000259" key="2">
    <source>
        <dbReference type="Pfam" id="PF02517"/>
    </source>
</evidence>
<dbReference type="PANTHER" id="PTHR36435">
    <property type="entry name" value="SLR1288 PROTEIN"/>
    <property type="match status" value="1"/>
</dbReference>
<sequence length="237" mass="26573">MTKRYWWVIITYIIMQFSGVLFAPILYTALPISKFQAVISWSIISFIIGLIVVLVLMKPDMKMERNINAASPGQMILWSFVGLFMAYVAQGLAITIETNLFGIKPGSANTEAIVNIARSAPLFIIIPALIAPILEEIIFRKIIFGVLYTRTNFFIAAVLSALVFGIIHGEPMHILIYASMGFVFAFLYVKTKRIIVPIIVHMALNTISVIVQLSFDPEDLERIQNQLEQAQMIFIGG</sequence>
<accession>A0ABS4SC00</accession>
<keyword evidence="1" id="KW-0472">Membrane</keyword>
<feature type="transmembrane region" description="Helical" evidence="1">
    <location>
        <begin position="146"/>
        <end position="166"/>
    </location>
</feature>
<evidence type="ECO:0000313" key="3">
    <source>
        <dbReference type="EMBL" id="MBP2259043.1"/>
    </source>
</evidence>
<dbReference type="EMBL" id="JAGIKX010000048">
    <property type="protein sequence ID" value="MBP2259043.1"/>
    <property type="molecule type" value="Genomic_DNA"/>
</dbReference>
<evidence type="ECO:0000256" key="1">
    <source>
        <dbReference type="SAM" id="Phobius"/>
    </source>
</evidence>
<reference evidence="3 4" key="1">
    <citation type="submission" date="2021-03" db="EMBL/GenBank/DDBJ databases">
        <title>Genomic Encyclopedia of Type Strains, Phase IV (KMG-IV): sequencing the most valuable type-strain genomes for metagenomic binning, comparative biology and taxonomic classification.</title>
        <authorList>
            <person name="Goeker M."/>
        </authorList>
    </citation>
    <scope>NUCLEOTIDE SEQUENCE [LARGE SCALE GENOMIC DNA]</scope>
    <source>
        <strain evidence="3 4">DSM 25790</strain>
    </source>
</reference>
<feature type="transmembrane region" description="Helical" evidence="1">
    <location>
        <begin position="116"/>
        <end position="134"/>
    </location>
</feature>
<keyword evidence="4" id="KW-1185">Reference proteome</keyword>
<feature type="transmembrane region" description="Helical" evidence="1">
    <location>
        <begin position="7"/>
        <end position="29"/>
    </location>
</feature>
<keyword evidence="1" id="KW-0812">Transmembrane</keyword>